<proteinExistence type="inferred from homology"/>
<dbReference type="CDD" id="cd23165">
    <property type="entry name" value="Prefoldin_4"/>
    <property type="match status" value="1"/>
</dbReference>
<comment type="similarity">
    <text evidence="1 4">Belongs to the prefoldin subunit beta family.</text>
</comment>
<dbReference type="GO" id="GO:0005737">
    <property type="term" value="C:cytoplasm"/>
    <property type="evidence" value="ECO:0007669"/>
    <property type="project" value="TreeGrafter"/>
</dbReference>
<dbReference type="OMA" id="KFGRAIN"/>
<evidence type="ECO:0000256" key="1">
    <source>
        <dbReference type="ARBA" id="ARBA00008045"/>
    </source>
</evidence>
<gene>
    <name evidence="7" type="primary">bma-pfd-4</name>
    <name evidence="6" type="synonym">Bma-pfd-4</name>
    <name evidence="7" type="ORF">Bm13904</name>
    <name evidence="6" type="ORF">BM_Bm13904</name>
</gene>
<dbReference type="EMBL" id="LN856865">
    <property type="protein sequence ID" value="CDP93063.1"/>
    <property type="molecule type" value="Genomic_DNA"/>
</dbReference>
<dbReference type="PANTHER" id="PTHR21100">
    <property type="entry name" value="PREFOLDIN SUBUNIT 4"/>
    <property type="match status" value="1"/>
</dbReference>
<dbReference type="InterPro" id="IPR002777">
    <property type="entry name" value="PFD_beta-like"/>
</dbReference>
<comment type="subunit">
    <text evidence="2 4">Heterohexamer of two PFD-alpha type and four PFD-beta type subunits.</text>
</comment>
<dbReference type="WormBase" id="Bm13904">
    <property type="protein sequence ID" value="BM44744"/>
    <property type="gene ID" value="WBGene00234165"/>
    <property type="gene designation" value="Bma-pfd-4"/>
</dbReference>
<evidence type="ECO:0000313" key="7">
    <source>
        <dbReference type="WormBase" id="Bm13904"/>
    </source>
</evidence>
<reference evidence="6" key="2">
    <citation type="submission" date="2012-12" db="EMBL/GenBank/DDBJ databases">
        <authorList>
            <person name="Gao Y.W."/>
            <person name="Fan S.T."/>
            <person name="Sun H.T."/>
            <person name="Wang Z."/>
            <person name="Gao X.L."/>
            <person name="Li Y.G."/>
            <person name="Wang T.C."/>
            <person name="Zhang K."/>
            <person name="Xu W.W."/>
            <person name="Yu Z.J."/>
            <person name="Xia X.Z."/>
        </authorList>
    </citation>
    <scope>NUCLEOTIDE SEQUENCE</scope>
    <source>
        <strain evidence="6">FR3</strain>
    </source>
</reference>
<protein>
    <recommendedName>
        <fullName evidence="4">Prefoldin subunit 4</fullName>
    </recommendedName>
</protein>
<keyword evidence="5" id="KW-0175">Coiled coil</keyword>
<evidence type="ECO:0000256" key="5">
    <source>
        <dbReference type="SAM" id="Coils"/>
    </source>
</evidence>
<evidence type="ECO:0000313" key="6">
    <source>
        <dbReference type="EMBL" id="CDP93063.1"/>
    </source>
</evidence>
<dbReference type="SUPFAM" id="SSF46579">
    <property type="entry name" value="Prefoldin"/>
    <property type="match status" value="1"/>
</dbReference>
<keyword evidence="3 4" id="KW-0143">Chaperone</keyword>
<evidence type="ECO:0000256" key="4">
    <source>
        <dbReference type="PIRNR" id="PIRNR016477"/>
    </source>
</evidence>
<name>A0A0J9XQK8_BRUMA</name>
<dbReference type="InterPro" id="IPR009053">
    <property type="entry name" value="Prefoldin"/>
</dbReference>
<dbReference type="GO" id="GO:0006457">
    <property type="term" value="P:protein folding"/>
    <property type="evidence" value="ECO:0007669"/>
    <property type="project" value="UniProtKB-UniRule"/>
</dbReference>
<dbReference type="PIRSF" id="PIRSF016477">
    <property type="entry name" value="Prefoldin_subunit_4"/>
    <property type="match status" value="1"/>
</dbReference>
<organism evidence="6">
    <name type="scientific">Brugia malayi</name>
    <name type="common">Filarial nematode worm</name>
    <dbReference type="NCBI Taxonomy" id="6279"/>
    <lineage>
        <taxon>Eukaryota</taxon>
        <taxon>Metazoa</taxon>
        <taxon>Ecdysozoa</taxon>
        <taxon>Nematoda</taxon>
        <taxon>Chromadorea</taxon>
        <taxon>Rhabditida</taxon>
        <taxon>Spirurina</taxon>
        <taxon>Spiruromorpha</taxon>
        <taxon>Filarioidea</taxon>
        <taxon>Onchocercidae</taxon>
        <taxon>Brugia</taxon>
    </lineage>
</organism>
<sequence length="144" mass="16548">MEYLVSFAVITAMASGIVKQNSHVTAEDQEMINRFARLYQKSLDVKEKLQEMNSDLQNLNDATDEMVLLEEAGTIPFQIGSVFMHTDHEKLCKTLENMRSELENKVIDLTEKYEKICDEMNSLKLILYGKFGDSINLETDMDNQ</sequence>
<dbReference type="PANTHER" id="PTHR21100:SF9">
    <property type="entry name" value="PREFOLDIN SUBUNIT 4"/>
    <property type="match status" value="1"/>
</dbReference>
<dbReference type="InterPro" id="IPR016661">
    <property type="entry name" value="PFDN4"/>
</dbReference>
<dbReference type="GO" id="GO:0051082">
    <property type="term" value="F:unfolded protein binding"/>
    <property type="evidence" value="ECO:0007669"/>
    <property type="project" value="InterPro"/>
</dbReference>
<comment type="function">
    <text evidence="4">Binds specifically to cytosolic chaperonin (c-CPN) and transfers target proteins to it. Binds to nascent polypeptide chain and promotes folding in an environment in which there are many competing pathways for nonnative proteins.</text>
</comment>
<dbReference type="GO" id="GO:0016272">
    <property type="term" value="C:prefoldin complex"/>
    <property type="evidence" value="ECO:0007669"/>
    <property type="project" value="UniProtKB-UniRule"/>
</dbReference>
<reference evidence="6" key="1">
    <citation type="journal article" date="2007" name="Science">
        <title>Draft genome of the filarial nematode parasite Brugia malayi.</title>
        <authorList>
            <person name="Ghedin E."/>
            <person name="Wang S."/>
            <person name="Spiro D."/>
            <person name="Caler E."/>
            <person name="Zhao Q."/>
            <person name="Crabtree J."/>
            <person name="Allen J.E."/>
            <person name="Delcher A.L."/>
            <person name="Guiliano D.B."/>
            <person name="Miranda-Saavedra D."/>
            <person name="Angiuoli S.V."/>
            <person name="Creasy T."/>
            <person name="Amedeo P."/>
            <person name="Haas B."/>
            <person name="El-Sayed N.M."/>
            <person name="Wortman J.R."/>
            <person name="Feldblyum T."/>
            <person name="Tallon L."/>
            <person name="Schatz M."/>
            <person name="Shumway M."/>
            <person name="Koo H."/>
            <person name="Salzberg S.L."/>
            <person name="Schobel S."/>
            <person name="Pertea M."/>
            <person name="Pop M."/>
            <person name="White O."/>
            <person name="Barton G.J."/>
            <person name="Carlow C.K."/>
            <person name="Crawford M.J."/>
            <person name="Daub J."/>
            <person name="Dimmic M.W."/>
            <person name="Estes C.F."/>
            <person name="Foster J.M."/>
            <person name="Ganatra M."/>
            <person name="Gregory W.F."/>
            <person name="Johnson N.M."/>
            <person name="Jin J."/>
            <person name="Komuniecki R."/>
            <person name="Korf I."/>
            <person name="Kumar S."/>
            <person name="Laney S."/>
            <person name="Li B.W."/>
            <person name="Li W."/>
            <person name="Lindblom T.H."/>
            <person name="Lustigman S."/>
            <person name="Ma D."/>
            <person name="Maina C.V."/>
            <person name="Martin D.M."/>
            <person name="McCarter J.P."/>
            <person name="McReynolds L."/>
            <person name="Mitreva M."/>
            <person name="Nutman T.B."/>
            <person name="Parkinson J."/>
            <person name="Peregrin-Alvarez J.M."/>
            <person name="Poole C."/>
            <person name="Ren Q."/>
            <person name="Saunders L."/>
            <person name="Sluder A.E."/>
            <person name="Smith K."/>
            <person name="Stanke M."/>
            <person name="Unnasch T.R."/>
            <person name="Ware J."/>
            <person name="Wei A.D."/>
            <person name="Weil G."/>
            <person name="Williams D.J."/>
            <person name="Zhang Y."/>
            <person name="Williams S.A."/>
            <person name="Fraser-Liggett C."/>
            <person name="Slatko B."/>
            <person name="Blaxter M.L."/>
            <person name="Scott A.L."/>
        </authorList>
    </citation>
    <scope>NUCLEOTIDE SEQUENCE</scope>
    <source>
        <strain evidence="6">FR3</strain>
    </source>
</reference>
<dbReference type="AlphaFoldDB" id="A0A0J9XQK8"/>
<evidence type="ECO:0000256" key="2">
    <source>
        <dbReference type="ARBA" id="ARBA00011695"/>
    </source>
</evidence>
<dbReference type="Gene3D" id="1.10.287.370">
    <property type="match status" value="1"/>
</dbReference>
<feature type="coiled-coil region" evidence="5">
    <location>
        <begin position="42"/>
        <end position="119"/>
    </location>
</feature>
<accession>A0A0J9XQK8</accession>
<dbReference type="Pfam" id="PF01920">
    <property type="entry name" value="Prefoldin_2"/>
    <property type="match status" value="1"/>
</dbReference>
<evidence type="ECO:0000256" key="3">
    <source>
        <dbReference type="ARBA" id="ARBA00023186"/>
    </source>
</evidence>